<reference evidence="2" key="1">
    <citation type="submission" date="2016-10" db="EMBL/GenBank/DDBJ databases">
        <authorList>
            <person name="Varghese N."/>
            <person name="Submissions S."/>
        </authorList>
    </citation>
    <scope>NUCLEOTIDE SEQUENCE [LARGE SCALE GENOMIC DNA]</scope>
    <source>
        <strain evidence="2">NRRL B-59562</strain>
    </source>
</reference>
<organism evidence="1 2">
    <name type="scientific">Pseudomonas kuykendallii</name>
    <dbReference type="NCBI Taxonomy" id="1007099"/>
    <lineage>
        <taxon>Bacteria</taxon>
        <taxon>Pseudomonadati</taxon>
        <taxon>Pseudomonadota</taxon>
        <taxon>Gammaproteobacteria</taxon>
        <taxon>Pseudomonadales</taxon>
        <taxon>Pseudomonadaceae</taxon>
        <taxon>Pseudomonas</taxon>
    </lineage>
</organism>
<sequence>MKIARQDRSLIAWMLLACVLLNLFACGLHHGQMSALSLSGLEGGFCSAESADHGSHAPSSDGKSTLPSMNACPLCSSASVAVAINSNGWLVQALAAPGIAPLLALTFAQPPPRYLWPSINPRASP</sequence>
<dbReference type="AlphaFoldDB" id="A0A1H3EZL5"/>
<proteinExistence type="predicted"/>
<dbReference type="OrthoDB" id="7017304at2"/>
<gene>
    <name evidence="1" type="ORF">SAMN05216287_3917</name>
</gene>
<name>A0A1H3EZL5_9PSED</name>
<dbReference type="Pfam" id="PF11162">
    <property type="entry name" value="DUF2946"/>
    <property type="match status" value="1"/>
</dbReference>
<evidence type="ECO:0000313" key="2">
    <source>
        <dbReference type="Proteomes" id="UP000243778"/>
    </source>
</evidence>
<dbReference type="InterPro" id="IPR021333">
    <property type="entry name" value="DUF2946"/>
</dbReference>
<dbReference type="STRING" id="1007099.SAMN05216287_3917"/>
<evidence type="ECO:0000313" key="1">
    <source>
        <dbReference type="EMBL" id="SDX83488.1"/>
    </source>
</evidence>
<dbReference type="EMBL" id="FNNU01000006">
    <property type="protein sequence ID" value="SDX83488.1"/>
    <property type="molecule type" value="Genomic_DNA"/>
</dbReference>
<accession>A0A1H3EZL5</accession>
<protein>
    <recommendedName>
        <fullName evidence="3">DUF2946 domain-containing protein</fullName>
    </recommendedName>
</protein>
<dbReference type="Proteomes" id="UP000243778">
    <property type="component" value="Unassembled WGS sequence"/>
</dbReference>
<keyword evidence="2" id="KW-1185">Reference proteome</keyword>
<evidence type="ECO:0008006" key="3">
    <source>
        <dbReference type="Google" id="ProtNLM"/>
    </source>
</evidence>
<dbReference type="RefSeq" id="WP_090231311.1">
    <property type="nucleotide sequence ID" value="NZ_FNNU01000006.1"/>
</dbReference>